<dbReference type="InterPro" id="IPR036259">
    <property type="entry name" value="MFS_trans_sf"/>
</dbReference>
<evidence type="ECO:0000313" key="2">
    <source>
        <dbReference type="Proteomes" id="UP000285579"/>
    </source>
</evidence>
<sequence length="74" mass="7758">MGDTSSATTYFIQKHSHNGSTAIALNSSINYLGSAIGAALGGALLSQGGISECFNLLCIHFCYVKSMYTIGKHL</sequence>
<reference evidence="1 2" key="1">
    <citation type="journal article" date="2016" name="Front. Microbiol.">
        <title>Comprehensive Phylogenetic Analysis of Bovine Non-aureus Staphylococci Species Based on Whole-Genome Sequencing.</title>
        <authorList>
            <person name="Naushad S."/>
            <person name="Barkema H.W."/>
            <person name="Luby C."/>
            <person name="Condas L.A."/>
            <person name="Nobrega D.B."/>
            <person name="Carson D.A."/>
            <person name="De Buck J."/>
        </authorList>
    </citation>
    <scope>NUCLEOTIDE SEQUENCE [LARGE SCALE GENOMIC DNA]</scope>
    <source>
        <strain evidence="1 2">SNUC 1349</strain>
    </source>
</reference>
<comment type="caution">
    <text evidence="1">The sequence shown here is derived from an EMBL/GenBank/DDBJ whole genome shotgun (WGS) entry which is preliminary data.</text>
</comment>
<organism evidence="1 2">
    <name type="scientific">Staphylococcus xylosus</name>
    <dbReference type="NCBI Taxonomy" id="1288"/>
    <lineage>
        <taxon>Bacteria</taxon>
        <taxon>Bacillati</taxon>
        <taxon>Bacillota</taxon>
        <taxon>Bacilli</taxon>
        <taxon>Bacillales</taxon>
        <taxon>Staphylococcaceae</taxon>
        <taxon>Staphylococcus</taxon>
    </lineage>
</organism>
<dbReference type="RefSeq" id="WP_119554584.1">
    <property type="nucleotide sequence ID" value="NZ_CP066721.1"/>
</dbReference>
<dbReference type="EMBL" id="QXUI01000001">
    <property type="protein sequence ID" value="RIM94560.1"/>
    <property type="molecule type" value="Genomic_DNA"/>
</dbReference>
<accession>A0AAQ0M133</accession>
<evidence type="ECO:0008006" key="3">
    <source>
        <dbReference type="Google" id="ProtNLM"/>
    </source>
</evidence>
<dbReference type="Proteomes" id="UP000285579">
    <property type="component" value="Unassembled WGS sequence"/>
</dbReference>
<gene>
    <name evidence="1" type="ORF">BU104_02435</name>
</gene>
<dbReference type="AlphaFoldDB" id="A0AAQ0M133"/>
<evidence type="ECO:0000313" key="1">
    <source>
        <dbReference type="EMBL" id="RIM94560.1"/>
    </source>
</evidence>
<dbReference type="SUPFAM" id="SSF103473">
    <property type="entry name" value="MFS general substrate transporter"/>
    <property type="match status" value="1"/>
</dbReference>
<protein>
    <recommendedName>
        <fullName evidence="3">MFS transporter</fullName>
    </recommendedName>
</protein>
<name>A0AAQ0M133_STAXY</name>
<proteinExistence type="predicted"/>